<dbReference type="InterPro" id="IPR002818">
    <property type="entry name" value="DJ-1/PfpI"/>
</dbReference>
<proteinExistence type="predicted"/>
<dbReference type="AlphaFoldDB" id="A0A9C9K159"/>
<sequence>MKNFLVVTILLSLCCGAGGEEKQVTEPKPEAIQKSKHVLMVIAPKNFRDEEFKEPYELLNKSGMKVTVASTDTAPATGMLGAVVKPNITLEQVKSDSFDCLIIVGGSGCKVLWDDTLVHKIAGEFNDAEKPIAAICIAPVVLGKAGLLKGKKVTAFPSVKGQLEECEAVYTGAALEKSGNIITCSGPESAEEFAEEILKALTE</sequence>
<accession>A0A9C9K159</accession>
<dbReference type="PANTHER" id="PTHR48094">
    <property type="entry name" value="PROTEIN/NUCLEIC ACID DEGLYCASE DJ-1-RELATED"/>
    <property type="match status" value="1"/>
</dbReference>
<dbReference type="Proteomes" id="UP000885826">
    <property type="component" value="Unassembled WGS sequence"/>
</dbReference>
<dbReference type="InterPro" id="IPR050325">
    <property type="entry name" value="Prot/Nucl_acid_deglycase"/>
</dbReference>
<dbReference type="PANTHER" id="PTHR48094:SF12">
    <property type="entry name" value="PARKINSON DISEASE PROTEIN 7 HOMOLOG"/>
    <property type="match status" value="1"/>
</dbReference>
<organism evidence="2 3">
    <name type="scientific">candidate division WOR-3 bacterium</name>
    <dbReference type="NCBI Taxonomy" id="2052148"/>
    <lineage>
        <taxon>Bacteria</taxon>
        <taxon>Bacteria division WOR-3</taxon>
    </lineage>
</organism>
<protein>
    <submittedName>
        <fullName evidence="2">DJ-1/PfpI family protein</fullName>
    </submittedName>
</protein>
<gene>
    <name evidence="2" type="ORF">ENI34_10775</name>
</gene>
<evidence type="ECO:0000259" key="1">
    <source>
        <dbReference type="Pfam" id="PF01965"/>
    </source>
</evidence>
<dbReference type="InterPro" id="IPR029062">
    <property type="entry name" value="Class_I_gatase-like"/>
</dbReference>
<dbReference type="Gene3D" id="3.40.50.880">
    <property type="match status" value="1"/>
</dbReference>
<dbReference type="EMBL" id="DRIG01000111">
    <property type="protein sequence ID" value="HEC79600.1"/>
    <property type="molecule type" value="Genomic_DNA"/>
</dbReference>
<name>A0A9C9K159_UNCW3</name>
<comment type="caution">
    <text evidence="2">The sequence shown here is derived from an EMBL/GenBank/DDBJ whole genome shotgun (WGS) entry which is preliminary data.</text>
</comment>
<evidence type="ECO:0000313" key="2">
    <source>
        <dbReference type="EMBL" id="HEC79600.1"/>
    </source>
</evidence>
<dbReference type="CDD" id="cd03135">
    <property type="entry name" value="GATase1_DJ-1"/>
    <property type="match status" value="1"/>
</dbReference>
<evidence type="ECO:0000313" key="3">
    <source>
        <dbReference type="Proteomes" id="UP000885826"/>
    </source>
</evidence>
<feature type="domain" description="DJ-1/PfpI" evidence="1">
    <location>
        <begin position="36"/>
        <end position="199"/>
    </location>
</feature>
<dbReference type="Pfam" id="PF01965">
    <property type="entry name" value="DJ-1_PfpI"/>
    <property type="match status" value="1"/>
</dbReference>
<dbReference type="SUPFAM" id="SSF52317">
    <property type="entry name" value="Class I glutamine amidotransferase-like"/>
    <property type="match status" value="1"/>
</dbReference>
<reference evidence="2" key="1">
    <citation type="journal article" date="2020" name="mSystems">
        <title>Genome- and Community-Level Interaction Insights into Carbon Utilization and Element Cycling Functions of Hydrothermarchaeota in Hydrothermal Sediment.</title>
        <authorList>
            <person name="Zhou Z."/>
            <person name="Liu Y."/>
            <person name="Xu W."/>
            <person name="Pan J."/>
            <person name="Luo Z.H."/>
            <person name="Li M."/>
        </authorList>
    </citation>
    <scope>NUCLEOTIDE SEQUENCE</scope>
    <source>
        <strain evidence="2">HyVt-388</strain>
    </source>
</reference>
<dbReference type="GO" id="GO:0005737">
    <property type="term" value="C:cytoplasm"/>
    <property type="evidence" value="ECO:0007669"/>
    <property type="project" value="TreeGrafter"/>
</dbReference>